<protein>
    <submittedName>
        <fullName evidence="4">MerR family transcriptional regulator</fullName>
    </submittedName>
</protein>
<dbReference type="Pfam" id="PF13411">
    <property type="entry name" value="MerR_1"/>
    <property type="match status" value="1"/>
</dbReference>
<dbReference type="InterPro" id="IPR000551">
    <property type="entry name" value="MerR-type_HTH_dom"/>
</dbReference>
<gene>
    <name evidence="4" type="ORF">LZC95_42945</name>
</gene>
<evidence type="ECO:0000259" key="3">
    <source>
        <dbReference type="PROSITE" id="PS50937"/>
    </source>
</evidence>
<accession>A0ABZ2K555</accession>
<feature type="domain" description="HTH merR-type" evidence="3">
    <location>
        <begin position="8"/>
        <end position="74"/>
    </location>
</feature>
<dbReference type="EMBL" id="CP089982">
    <property type="protein sequence ID" value="WXA93199.1"/>
    <property type="molecule type" value="Genomic_DNA"/>
</dbReference>
<dbReference type="InterPro" id="IPR047057">
    <property type="entry name" value="MerR_fam"/>
</dbReference>
<organism evidence="4 5">
    <name type="scientific">Pendulispora brunnea</name>
    <dbReference type="NCBI Taxonomy" id="2905690"/>
    <lineage>
        <taxon>Bacteria</taxon>
        <taxon>Pseudomonadati</taxon>
        <taxon>Myxococcota</taxon>
        <taxon>Myxococcia</taxon>
        <taxon>Myxococcales</taxon>
        <taxon>Sorangiineae</taxon>
        <taxon>Pendulisporaceae</taxon>
        <taxon>Pendulispora</taxon>
    </lineage>
</organism>
<proteinExistence type="predicted"/>
<evidence type="ECO:0000313" key="4">
    <source>
        <dbReference type="EMBL" id="WXA93199.1"/>
    </source>
</evidence>
<keyword evidence="5" id="KW-1185">Reference proteome</keyword>
<dbReference type="Proteomes" id="UP001379533">
    <property type="component" value="Chromosome"/>
</dbReference>
<name>A0ABZ2K555_9BACT</name>
<dbReference type="Gene3D" id="1.10.1660.10">
    <property type="match status" value="1"/>
</dbReference>
<dbReference type="RefSeq" id="WP_394843797.1">
    <property type="nucleotide sequence ID" value="NZ_CP089982.1"/>
</dbReference>
<dbReference type="PANTHER" id="PTHR30204:SF98">
    <property type="entry name" value="HTH-TYPE TRANSCRIPTIONAL REGULATOR ADHR"/>
    <property type="match status" value="1"/>
</dbReference>
<evidence type="ECO:0000256" key="1">
    <source>
        <dbReference type="ARBA" id="ARBA00023125"/>
    </source>
</evidence>
<evidence type="ECO:0000256" key="2">
    <source>
        <dbReference type="SAM" id="Coils"/>
    </source>
</evidence>
<dbReference type="InterPro" id="IPR009061">
    <property type="entry name" value="DNA-bd_dom_put_sf"/>
</dbReference>
<keyword evidence="1" id="KW-0238">DNA-binding</keyword>
<dbReference type="SUPFAM" id="SSF46955">
    <property type="entry name" value="Putative DNA-binding domain"/>
    <property type="match status" value="1"/>
</dbReference>
<reference evidence="4 5" key="1">
    <citation type="submission" date="2021-12" db="EMBL/GenBank/DDBJ databases">
        <title>Discovery of the Pendulisporaceae a myxobacterial family with distinct sporulation behavior and unique specialized metabolism.</title>
        <authorList>
            <person name="Garcia R."/>
            <person name="Popoff A."/>
            <person name="Bader C.D."/>
            <person name="Loehr J."/>
            <person name="Walesch S."/>
            <person name="Walt C."/>
            <person name="Boldt J."/>
            <person name="Bunk B."/>
            <person name="Haeckl F.J.F.P.J."/>
            <person name="Gunesch A.P."/>
            <person name="Birkelbach J."/>
            <person name="Nuebel U."/>
            <person name="Pietschmann T."/>
            <person name="Bach T."/>
            <person name="Mueller R."/>
        </authorList>
    </citation>
    <scope>NUCLEOTIDE SEQUENCE [LARGE SCALE GENOMIC DNA]</scope>
    <source>
        <strain evidence="4 5">MSr12523</strain>
    </source>
</reference>
<sequence>MTMPGEPEWTIREVAEKTAVTVHTLRYYERIGLLAGVPRSASGHRRYGEAEVRWVVFLRKIHQTGMPIRRMLEYARLLRRGESTVRERRLLLEAHREEVEQRLAELQANLDILKCKIAMYEKMEQEAASGPSPFELRAKAANGS</sequence>
<dbReference type="PRINTS" id="PR00040">
    <property type="entry name" value="HTHMERR"/>
</dbReference>
<keyword evidence="2" id="KW-0175">Coiled coil</keyword>
<dbReference type="PANTHER" id="PTHR30204">
    <property type="entry name" value="REDOX-CYCLING DRUG-SENSING TRANSCRIPTIONAL ACTIVATOR SOXR"/>
    <property type="match status" value="1"/>
</dbReference>
<evidence type="ECO:0000313" key="5">
    <source>
        <dbReference type="Proteomes" id="UP001379533"/>
    </source>
</evidence>
<dbReference type="PROSITE" id="PS50937">
    <property type="entry name" value="HTH_MERR_2"/>
    <property type="match status" value="1"/>
</dbReference>
<dbReference type="CDD" id="cd01109">
    <property type="entry name" value="HTH_YyaN"/>
    <property type="match status" value="1"/>
</dbReference>
<feature type="coiled-coil region" evidence="2">
    <location>
        <begin position="89"/>
        <end position="123"/>
    </location>
</feature>
<dbReference type="SMART" id="SM00422">
    <property type="entry name" value="HTH_MERR"/>
    <property type="match status" value="1"/>
</dbReference>